<keyword evidence="4" id="KW-1185">Reference proteome</keyword>
<evidence type="ECO:0000313" key="4">
    <source>
        <dbReference type="Proteomes" id="UP001500540"/>
    </source>
</evidence>
<comment type="caution">
    <text evidence="3">The sequence shown here is derived from an EMBL/GenBank/DDBJ whole genome shotgun (WGS) entry which is preliminary data.</text>
</comment>
<gene>
    <name evidence="3" type="ORF">GCM10022240_05100</name>
</gene>
<feature type="transmembrane region" description="Helical" evidence="1">
    <location>
        <begin position="113"/>
        <end position="136"/>
    </location>
</feature>
<feature type="domain" description="DUF2510" evidence="2">
    <location>
        <begin position="3"/>
        <end position="33"/>
    </location>
</feature>
<reference evidence="4" key="1">
    <citation type="journal article" date="2019" name="Int. J. Syst. Evol. Microbiol.">
        <title>The Global Catalogue of Microorganisms (GCM) 10K type strain sequencing project: providing services to taxonomists for standard genome sequencing and annotation.</title>
        <authorList>
            <consortium name="The Broad Institute Genomics Platform"/>
            <consortium name="The Broad Institute Genome Sequencing Center for Infectious Disease"/>
            <person name="Wu L."/>
            <person name="Ma J."/>
        </authorList>
    </citation>
    <scope>NUCLEOTIDE SEQUENCE [LARGE SCALE GENOMIC DNA]</scope>
    <source>
        <strain evidence="4">JCM 16950</strain>
    </source>
</reference>
<dbReference type="EMBL" id="BAABAF010000001">
    <property type="protein sequence ID" value="GAA3755075.1"/>
    <property type="molecule type" value="Genomic_DNA"/>
</dbReference>
<organism evidence="3 4">
    <name type="scientific">Microbacterium kribbense</name>
    <dbReference type="NCBI Taxonomy" id="433645"/>
    <lineage>
        <taxon>Bacteria</taxon>
        <taxon>Bacillati</taxon>
        <taxon>Actinomycetota</taxon>
        <taxon>Actinomycetes</taxon>
        <taxon>Micrococcales</taxon>
        <taxon>Microbacteriaceae</taxon>
        <taxon>Microbacterium</taxon>
    </lineage>
</organism>
<evidence type="ECO:0000259" key="2">
    <source>
        <dbReference type="Pfam" id="PF10708"/>
    </source>
</evidence>
<protein>
    <recommendedName>
        <fullName evidence="2">DUF2510 domain-containing protein</fullName>
    </recommendedName>
</protein>
<accession>A0ABP7G6L0</accession>
<keyword evidence="1" id="KW-1133">Transmembrane helix</keyword>
<keyword evidence="1" id="KW-0472">Membrane</keyword>
<sequence length="141" mass="14912">MPAGWYRDHDPSKMRWWDGASWTERVKNSVPSQVRPATGQAVVDDRLRERNRSTVVALIVSGIGAAIVPMVAMTFVPIWPGLGAVLAAGVFALVLAAVAITRPRRIGRGLAPAVIAIVLGVLLIVTALVAAAMVLVSPLLT</sequence>
<keyword evidence="1" id="KW-0812">Transmembrane</keyword>
<evidence type="ECO:0000313" key="3">
    <source>
        <dbReference type="EMBL" id="GAA3755075.1"/>
    </source>
</evidence>
<dbReference type="Pfam" id="PF10708">
    <property type="entry name" value="DUF2510"/>
    <property type="match status" value="1"/>
</dbReference>
<proteinExistence type="predicted"/>
<evidence type="ECO:0000256" key="1">
    <source>
        <dbReference type="SAM" id="Phobius"/>
    </source>
</evidence>
<name>A0ABP7G6L0_9MICO</name>
<dbReference type="InterPro" id="IPR018929">
    <property type="entry name" value="DUF2510"/>
</dbReference>
<feature type="transmembrane region" description="Helical" evidence="1">
    <location>
        <begin position="82"/>
        <end position="101"/>
    </location>
</feature>
<feature type="transmembrane region" description="Helical" evidence="1">
    <location>
        <begin position="55"/>
        <end position="76"/>
    </location>
</feature>
<dbReference type="Proteomes" id="UP001500540">
    <property type="component" value="Unassembled WGS sequence"/>
</dbReference>